<comment type="caution">
    <text evidence="2">Once thought to be involved in copper homeostasis, experiments in E.coli have shown this is not the case.</text>
</comment>
<evidence type="ECO:0000256" key="1">
    <source>
        <dbReference type="ARBA" id="ARBA00007768"/>
    </source>
</evidence>
<dbReference type="InterPro" id="IPR005627">
    <property type="entry name" value="CutC-like"/>
</dbReference>
<proteinExistence type="inferred from homology"/>
<comment type="similarity">
    <text evidence="1 2">Belongs to the CutC family.</text>
</comment>
<keyword evidence="4" id="KW-1185">Reference proteome</keyword>
<gene>
    <name evidence="2" type="primary">cutC</name>
    <name evidence="3" type="ORF">Hsw_2841</name>
</gene>
<organism evidence="3 4">
    <name type="scientific">Hymenobacter swuensis DY53</name>
    <dbReference type="NCBI Taxonomy" id="1227739"/>
    <lineage>
        <taxon>Bacteria</taxon>
        <taxon>Pseudomonadati</taxon>
        <taxon>Bacteroidota</taxon>
        <taxon>Cytophagia</taxon>
        <taxon>Cytophagales</taxon>
        <taxon>Hymenobacteraceae</taxon>
        <taxon>Hymenobacter</taxon>
    </lineage>
</organism>
<dbReference type="GO" id="GO:0005507">
    <property type="term" value="F:copper ion binding"/>
    <property type="evidence" value="ECO:0007669"/>
    <property type="project" value="TreeGrafter"/>
</dbReference>
<dbReference type="STRING" id="1227739.Hsw_2841"/>
<dbReference type="HAMAP" id="MF_00795">
    <property type="entry name" value="CutC"/>
    <property type="match status" value="1"/>
</dbReference>
<dbReference type="KEGG" id="hsw:Hsw_2841"/>
<dbReference type="GO" id="GO:0005737">
    <property type="term" value="C:cytoplasm"/>
    <property type="evidence" value="ECO:0007669"/>
    <property type="project" value="UniProtKB-SubCell"/>
</dbReference>
<dbReference type="InterPro" id="IPR036822">
    <property type="entry name" value="CutC-like_dom_sf"/>
</dbReference>
<dbReference type="Proteomes" id="UP000019423">
    <property type="component" value="Chromosome"/>
</dbReference>
<dbReference type="PATRIC" id="fig|1227739.3.peg.3024"/>
<keyword evidence="2" id="KW-0963">Cytoplasm</keyword>
<dbReference type="PANTHER" id="PTHR12598:SF0">
    <property type="entry name" value="COPPER HOMEOSTASIS PROTEIN CUTC HOMOLOG"/>
    <property type="match status" value="1"/>
</dbReference>
<dbReference type="EMBL" id="CP007145">
    <property type="protein sequence ID" value="AHJ98436.1"/>
    <property type="molecule type" value="Genomic_DNA"/>
</dbReference>
<evidence type="ECO:0000313" key="3">
    <source>
        <dbReference type="EMBL" id="AHJ98436.1"/>
    </source>
</evidence>
<dbReference type="Pfam" id="PF03932">
    <property type="entry name" value="CutC"/>
    <property type="match status" value="1"/>
</dbReference>
<accession>W8F770</accession>
<reference evidence="3 4" key="1">
    <citation type="submission" date="2014-01" db="EMBL/GenBank/DDBJ databases">
        <title>Complete genome sequence of ionizing-radiation resistance bacterium Hymenobacter swuensis DY53.</title>
        <authorList>
            <person name="Jung J.-H."/>
            <person name="Jeong S.-W."/>
            <person name="Joe M.-H."/>
            <person name="Cho y.-j."/>
            <person name="Kim M.-K."/>
            <person name="Lim S.-Y."/>
        </authorList>
    </citation>
    <scope>NUCLEOTIDE SEQUENCE [LARGE SCALE GENOMIC DNA]</scope>
    <source>
        <strain evidence="3 4">DY53</strain>
    </source>
</reference>
<dbReference type="FunFam" id="3.20.20.380:FF:000001">
    <property type="entry name" value="Copper homeostasis protein CutC"/>
    <property type="match status" value="1"/>
</dbReference>
<dbReference type="SUPFAM" id="SSF110395">
    <property type="entry name" value="CutC-like"/>
    <property type="match status" value="1"/>
</dbReference>
<dbReference type="OrthoDB" id="9815677at2"/>
<protein>
    <recommendedName>
        <fullName evidence="2">PF03932 family protein CutC</fullName>
    </recommendedName>
</protein>
<sequence length="242" mass="25564">MRARGLEICAGSVQSAVAAQAGGAHRIELCQNLEQGGTTPSYGTIRHVLTRLAIPVFVLIRPRTGHFCYDAEELAIMEADIRQCRALGCAGVVLGALNQAGRVDLAACRRLLAAAGPLPVTFHRAFDACPDQHQALEEIISLGCQRILTSGGQPTAPAGRTQLAALVQQATGRISIMPGAGVTPATIRDLARHTGAHEFHASAKRQLAAPPAPKATEFDTPRWETDATIVRELAACLNSPLD</sequence>
<dbReference type="Gene3D" id="3.20.20.380">
    <property type="entry name" value="Copper homeostasis (CutC) domain"/>
    <property type="match status" value="1"/>
</dbReference>
<evidence type="ECO:0000313" key="4">
    <source>
        <dbReference type="Proteomes" id="UP000019423"/>
    </source>
</evidence>
<dbReference type="AlphaFoldDB" id="W8F770"/>
<dbReference type="RefSeq" id="WP_071883121.1">
    <property type="nucleotide sequence ID" value="NZ_CP007145.1"/>
</dbReference>
<dbReference type="eggNOG" id="COG3142">
    <property type="taxonomic scope" value="Bacteria"/>
</dbReference>
<dbReference type="PANTHER" id="PTHR12598">
    <property type="entry name" value="COPPER HOMEOSTASIS PROTEIN CUTC"/>
    <property type="match status" value="1"/>
</dbReference>
<name>W8F770_9BACT</name>
<comment type="subcellular location">
    <subcellularLocation>
        <location evidence="2">Cytoplasm</location>
    </subcellularLocation>
</comment>
<evidence type="ECO:0000256" key="2">
    <source>
        <dbReference type="HAMAP-Rule" id="MF_00795"/>
    </source>
</evidence>
<dbReference type="HOGENOM" id="CLU_050555_3_1_10"/>